<keyword evidence="1" id="KW-1133">Transmembrane helix</keyword>
<evidence type="ECO:0000313" key="4">
    <source>
        <dbReference type="WBParaSite" id="SSLN_0000308701-mRNA-1"/>
    </source>
</evidence>
<reference evidence="2 3" key="2">
    <citation type="submission" date="2018-11" db="EMBL/GenBank/DDBJ databases">
        <authorList>
            <consortium name="Pathogen Informatics"/>
        </authorList>
    </citation>
    <scope>NUCLEOTIDE SEQUENCE [LARGE SCALE GENOMIC DNA]</scope>
    <source>
        <strain evidence="2 3">NST_G2</strain>
    </source>
</reference>
<feature type="transmembrane region" description="Helical" evidence="1">
    <location>
        <begin position="43"/>
        <end position="62"/>
    </location>
</feature>
<organism evidence="4">
    <name type="scientific">Schistocephalus solidus</name>
    <name type="common">Tapeworm</name>
    <dbReference type="NCBI Taxonomy" id="70667"/>
    <lineage>
        <taxon>Eukaryota</taxon>
        <taxon>Metazoa</taxon>
        <taxon>Spiralia</taxon>
        <taxon>Lophotrochozoa</taxon>
        <taxon>Platyhelminthes</taxon>
        <taxon>Cestoda</taxon>
        <taxon>Eucestoda</taxon>
        <taxon>Diphyllobothriidea</taxon>
        <taxon>Diphyllobothriidae</taxon>
        <taxon>Schistocephalus</taxon>
    </lineage>
</organism>
<name>A0A183SFI9_SCHSO</name>
<dbReference type="AlphaFoldDB" id="A0A183SFI9"/>
<keyword evidence="1" id="KW-0812">Transmembrane</keyword>
<protein>
    <submittedName>
        <fullName evidence="4">Tenascin</fullName>
    </submittedName>
</protein>
<evidence type="ECO:0000313" key="3">
    <source>
        <dbReference type="Proteomes" id="UP000275846"/>
    </source>
</evidence>
<keyword evidence="3" id="KW-1185">Reference proteome</keyword>
<dbReference type="WBParaSite" id="SSLN_0000308701-mRNA-1">
    <property type="protein sequence ID" value="SSLN_0000308701-mRNA-1"/>
    <property type="gene ID" value="SSLN_0000308701"/>
</dbReference>
<evidence type="ECO:0000313" key="2">
    <source>
        <dbReference type="EMBL" id="VDL89372.1"/>
    </source>
</evidence>
<proteinExistence type="predicted"/>
<evidence type="ECO:0000256" key="1">
    <source>
        <dbReference type="SAM" id="Phobius"/>
    </source>
</evidence>
<keyword evidence="1" id="KW-0472">Membrane</keyword>
<dbReference type="EMBL" id="UYSU01032395">
    <property type="protein sequence ID" value="VDL89372.1"/>
    <property type="molecule type" value="Genomic_DNA"/>
</dbReference>
<reference evidence="4" key="1">
    <citation type="submission" date="2016-06" db="UniProtKB">
        <authorList>
            <consortium name="WormBaseParasite"/>
        </authorList>
    </citation>
    <scope>IDENTIFICATION</scope>
</reference>
<dbReference type="Proteomes" id="UP000275846">
    <property type="component" value="Unassembled WGS sequence"/>
</dbReference>
<dbReference type="OrthoDB" id="6295862at2759"/>
<gene>
    <name evidence="2" type="ORF">SSLN_LOCUS2987</name>
</gene>
<sequence length="459" mass="52798">MCATSTSISDAYSRPLHLNVGQCENQAYKKENRQRQIIGRSSSMRLIVLSLLAALAVSAWGYPRHRLHHHPHGHADLKVKGTIYFDGCYEETCHKDHFYGFQCHDGYCKHVCDGTSCWEPEVKYFGGKAKIHGEVIFDGCYEETCHKGKYHGYQCFDGHCHHICDDVHCWEPELKAFKGKAHFKGEVFFDGCYEETCHKDHFYGFQCHDGYCKHVCDGTSCWEPEVKHFGGKARIQGEVIFDGCYEETCHKGKYHGYKCFDGHCHHICDDVHCWEPEFNTFKGKAHVEGEIIFEGCFEDTCHKGAYEGHKCHDGHCLEVCNFDSCWQQPPKTISGKAHFKGDIFFDGCFEETCHQFDFHGYKCHQGHCGIICDGNNCWNSEVATFAGKAKVRGEIIFDGCVEEICHKDHYDGYFCNHGHCGYVCHDDDCFSQDEYTSEDLFEVYDGVDFDDGYHYNFHY</sequence>
<accession>A0A183SFI9</accession>